<organism evidence="1 2">
    <name type="scientific">Giardia intestinalis (strain P15)</name>
    <name type="common">Giardia lamblia</name>
    <dbReference type="NCBI Taxonomy" id="658858"/>
    <lineage>
        <taxon>Eukaryota</taxon>
        <taxon>Metamonada</taxon>
        <taxon>Diplomonadida</taxon>
        <taxon>Hexamitidae</taxon>
        <taxon>Giardiinae</taxon>
        <taxon>Giardia</taxon>
    </lineage>
</organism>
<protein>
    <submittedName>
        <fullName evidence="1">Uncharacterized protein</fullName>
    </submittedName>
</protein>
<dbReference type="OMA" id="NRSSICK"/>
<proteinExistence type="predicted"/>
<dbReference type="EMBL" id="ACVC01000066">
    <property type="protein sequence ID" value="EFO64773.1"/>
    <property type="molecule type" value="Genomic_DNA"/>
</dbReference>
<accession>E1EYA5</accession>
<dbReference type="InterPro" id="IPR027417">
    <property type="entry name" value="P-loop_NTPase"/>
</dbReference>
<dbReference type="PROSITE" id="PS00675">
    <property type="entry name" value="SIGMA54_INTERACT_1"/>
    <property type="match status" value="1"/>
</dbReference>
<dbReference type="AlphaFoldDB" id="E1EYA5"/>
<dbReference type="Proteomes" id="UP000008974">
    <property type="component" value="Unassembled WGS sequence"/>
</dbReference>
<dbReference type="OrthoDB" id="8954335at2759"/>
<comment type="caution">
    <text evidence="1">The sequence shown here is derived from an EMBL/GenBank/DDBJ whole genome shotgun (WGS) entry which is preliminary data.</text>
</comment>
<evidence type="ECO:0000313" key="1">
    <source>
        <dbReference type="EMBL" id="EFO64773.1"/>
    </source>
</evidence>
<dbReference type="VEuPathDB" id="GiardiaDB:GLP15_4867"/>
<gene>
    <name evidence="1" type="ORF">GLP15_4867</name>
</gene>
<dbReference type="PANTHER" id="PTHR32046">
    <property type="entry name" value="G DOMAIN-CONTAINING PROTEIN"/>
    <property type="match status" value="1"/>
</dbReference>
<evidence type="ECO:0000313" key="2">
    <source>
        <dbReference type="Proteomes" id="UP000008974"/>
    </source>
</evidence>
<name>E1EYA5_GIAIA</name>
<dbReference type="InterPro" id="IPR025662">
    <property type="entry name" value="Sigma_54_int_dom_ATP-bd_1"/>
</dbReference>
<dbReference type="SUPFAM" id="SSF52540">
    <property type="entry name" value="P-loop containing nucleoside triphosphate hydrolases"/>
    <property type="match status" value="1"/>
</dbReference>
<sequence length="765" mass="85907">MSSSSSFYTLNAGPLPESINQQCQSPTSNGRFSLRDWISKVATGARDPLDDLFLRLAEQLLKECTSRHVEITSEENPSLDNVFVDESLLTSHSACPSSTLSNNCSANLTTISKVLNLLGDVYTVLYEKYHGSENASFTSKRNLISTHAAPESQSESLPVSQHIRVTKTYTGDGPANLSSQTGVTKNFEASHSQNLICGVSTPKIPENGPKSLLVSHPSTPTNAPEKELNILLIGETGVGKSTLINMLGLYERFKSFDEATIEESTLSVPIHFTFDRTKVNLGHDDNECADPVSSATLAPRTHSFTYTIDGHPVHANFIDTPGMGDTRGTSQDSINMKEIVYYLSRYKELHGVCFLLKPNESRFTLFFKYCIEMLFQHLHKNVLENAVICFTNTRCTNYRPGNTLSSLRKYLQDNGIGIILEKRTIYCFENETVRYLALRRQCGGTDITDLGRVSAESWRKTHNEVTRLLRHILTLKPHATRETVGLNATLDTVAALHTGLPMLIQKLEHEIAEMRTNKAKLLQVVRDKKLLSNHLLVDITKSQVVSLPRPVIICSNCPCEVRSIELTTYQYHQLFSEQKELLKLQQLRRFNRSSICKFCHCPITKHTIITSCKSSISAVAENRNVRALLDNCASEEEKINMLIKVHEERGKTYEAALKEAQNGLSLCTRFLDENSVVSTQKRLQNLYQQKIEVENLEKYGKIGFDKQQLLDEIHRLEKQFTRATISNSTKKIPVDDINACINQLRKLELIGDVVRRVTSSFGGDL</sequence>
<dbReference type="PANTHER" id="PTHR32046:SF11">
    <property type="entry name" value="IMMUNE-ASSOCIATED NUCLEOTIDE-BINDING PROTEIN 10-LIKE"/>
    <property type="match status" value="1"/>
</dbReference>
<dbReference type="Gene3D" id="3.40.50.300">
    <property type="entry name" value="P-loop containing nucleotide triphosphate hydrolases"/>
    <property type="match status" value="1"/>
</dbReference>
<reference evidence="1 2" key="1">
    <citation type="journal article" date="2010" name="BMC Genomics">
        <title>Genome analysis and comparative genomics of a Giardia intestinalis assemblage E isolate.</title>
        <authorList>
            <person name="Jerlstrom-Hultqvist J."/>
            <person name="Franzen O."/>
            <person name="Ankarklev J."/>
            <person name="Xu F."/>
            <person name="Nohynkova E."/>
            <person name="Andersson J.O."/>
            <person name="Svard S.G."/>
            <person name="Andersson B."/>
        </authorList>
    </citation>
    <scope>NUCLEOTIDE SEQUENCE [LARGE SCALE GENOMIC DNA]</scope>
    <source>
        <strain evidence="1 2">P15</strain>
    </source>
</reference>